<evidence type="ECO:0000259" key="8">
    <source>
        <dbReference type="SMART" id="SM00842"/>
    </source>
</evidence>
<dbReference type="InterPro" id="IPR043129">
    <property type="entry name" value="ATPase_NBD"/>
</dbReference>
<dbReference type="CDD" id="cd24048">
    <property type="entry name" value="ASKHA_NBD_FtsA"/>
    <property type="match status" value="1"/>
</dbReference>
<dbReference type="SMART" id="SM00842">
    <property type="entry name" value="FtsA"/>
    <property type="match status" value="1"/>
</dbReference>
<dbReference type="PANTHER" id="PTHR32432">
    <property type="entry name" value="CELL DIVISION PROTEIN FTSA-RELATED"/>
    <property type="match status" value="1"/>
</dbReference>
<dbReference type="Pfam" id="PF02491">
    <property type="entry name" value="SHS2_FTSA"/>
    <property type="match status" value="1"/>
</dbReference>
<feature type="domain" description="SHS2" evidence="8">
    <location>
        <begin position="10"/>
        <end position="196"/>
    </location>
</feature>
<dbReference type="NCBIfam" id="TIGR01174">
    <property type="entry name" value="ftsA"/>
    <property type="match status" value="1"/>
</dbReference>
<evidence type="ECO:0000256" key="4">
    <source>
        <dbReference type="ARBA" id="ARBA00023136"/>
    </source>
</evidence>
<sequence>MTKSVDREMIVALDIGTAQCKAVVGEVTPDSKLSIVGVGTHTTRGMDRGGVNDLNLVMQSVQRAINEAELMADCQVSSVYLGISGKHIRCQNESGMVPIGDTEVTADDVASVIHAAKSVPISAERRMLHVLPQEFSVDMQEGIKSPVGMSGVRMEARAHIITCANDMAKNIEKCAERCGLKVDQLIFSALASSYAVLTEDEKELGVCVVDMGGGTIDISIYTNGAVRHTAVVPVAGNQVTSDIAKIFRTPISHAEDIKVQYGCALRSMVGKEESIEVPSVGGRPARSMSRHTLAEVIEPRYQELFELVMEEIHSSGLEEQIAAGVVLTGGAAKIEGAVEFAEDVFQMPVRLGHPMQVTGLKDYVQDPAYASVVGLLLYGLESQEQSKAPASPKDTVSGLVKKLASWFKGEF</sequence>
<dbReference type="STRING" id="152573.SAMN04488051_106258"/>
<evidence type="ECO:0000256" key="7">
    <source>
        <dbReference type="PIRNR" id="PIRNR003101"/>
    </source>
</evidence>
<evidence type="ECO:0000256" key="5">
    <source>
        <dbReference type="ARBA" id="ARBA00023306"/>
    </source>
</evidence>
<comment type="function">
    <text evidence="6 7">Cell division protein that is involved in the assembly of the Z ring. May serve as a membrane anchor for the Z ring.</text>
</comment>
<proteinExistence type="inferred from homology"/>
<comment type="subunit">
    <text evidence="6">Self-interacts. Interacts with FtsZ.</text>
</comment>
<keyword evidence="10" id="KW-1185">Reference proteome</keyword>
<organism evidence="9 10">
    <name type="scientific">Alkalimonas amylolytica</name>
    <dbReference type="NCBI Taxonomy" id="152573"/>
    <lineage>
        <taxon>Bacteria</taxon>
        <taxon>Pseudomonadati</taxon>
        <taxon>Pseudomonadota</taxon>
        <taxon>Gammaproteobacteria</taxon>
        <taxon>Alkalimonas</taxon>
    </lineage>
</organism>
<evidence type="ECO:0000256" key="1">
    <source>
        <dbReference type="ARBA" id="ARBA00022475"/>
    </source>
</evidence>
<dbReference type="Gene3D" id="3.30.420.40">
    <property type="match status" value="2"/>
</dbReference>
<evidence type="ECO:0000313" key="10">
    <source>
        <dbReference type="Proteomes" id="UP000198773"/>
    </source>
</evidence>
<protein>
    <recommendedName>
        <fullName evidence="6 7">Cell division protein FtsA</fullName>
    </recommendedName>
</protein>
<dbReference type="InterPro" id="IPR020823">
    <property type="entry name" value="Cell_div_FtsA"/>
</dbReference>
<evidence type="ECO:0000313" key="9">
    <source>
        <dbReference type="EMBL" id="SEA80936.1"/>
    </source>
</evidence>
<dbReference type="RefSeq" id="WP_091343604.1">
    <property type="nucleotide sequence ID" value="NZ_FNRM01000006.1"/>
</dbReference>
<comment type="similarity">
    <text evidence="6 7">Belongs to the FtsA/MreB family.</text>
</comment>
<reference evidence="9 10" key="1">
    <citation type="submission" date="2016-10" db="EMBL/GenBank/DDBJ databases">
        <authorList>
            <person name="de Groot N.N."/>
        </authorList>
    </citation>
    <scope>NUCLEOTIDE SEQUENCE [LARGE SCALE GENOMIC DNA]</scope>
    <source>
        <strain evidence="9 10">CGMCC 1.3430</strain>
    </source>
</reference>
<dbReference type="AlphaFoldDB" id="A0A1H4E7Q3"/>
<dbReference type="GO" id="GO:0043093">
    <property type="term" value="P:FtsZ-dependent cytokinesis"/>
    <property type="evidence" value="ECO:0007669"/>
    <property type="project" value="UniProtKB-UniRule"/>
</dbReference>
<dbReference type="FunFam" id="3.30.420.40:FF:000030">
    <property type="entry name" value="Cell division protein FtsA"/>
    <property type="match status" value="1"/>
</dbReference>
<evidence type="ECO:0000256" key="6">
    <source>
        <dbReference type="HAMAP-Rule" id="MF_02033"/>
    </source>
</evidence>
<keyword evidence="2" id="KW-0997">Cell inner membrane</keyword>
<keyword evidence="3 6" id="KW-0132">Cell division</keyword>
<dbReference type="GO" id="GO:0032153">
    <property type="term" value="C:cell division site"/>
    <property type="evidence" value="ECO:0007669"/>
    <property type="project" value="UniProtKB-UniRule"/>
</dbReference>
<dbReference type="Pfam" id="PF14450">
    <property type="entry name" value="FtsA"/>
    <property type="match status" value="1"/>
</dbReference>
<dbReference type="GO" id="GO:0009898">
    <property type="term" value="C:cytoplasmic side of plasma membrane"/>
    <property type="evidence" value="ECO:0007669"/>
    <property type="project" value="UniProtKB-UniRule"/>
</dbReference>
<dbReference type="Gene3D" id="3.30.1490.110">
    <property type="match status" value="1"/>
</dbReference>
<dbReference type="FunFam" id="3.30.1490.110:FF:000001">
    <property type="entry name" value="Cell division protein FtsA"/>
    <property type="match status" value="1"/>
</dbReference>
<evidence type="ECO:0000256" key="3">
    <source>
        <dbReference type="ARBA" id="ARBA00022618"/>
    </source>
</evidence>
<keyword evidence="1 6" id="KW-1003">Cell membrane</keyword>
<dbReference type="PANTHER" id="PTHR32432:SF4">
    <property type="entry name" value="CELL DIVISION PROTEIN FTSA"/>
    <property type="match status" value="1"/>
</dbReference>
<dbReference type="NCBIfam" id="NF007009">
    <property type="entry name" value="PRK09472.1"/>
    <property type="match status" value="1"/>
</dbReference>
<gene>
    <name evidence="6" type="primary">ftsA</name>
    <name evidence="9" type="ORF">SAMN04488051_106258</name>
</gene>
<dbReference type="InterPro" id="IPR003494">
    <property type="entry name" value="SHS2_FtsA"/>
</dbReference>
<keyword evidence="5 6" id="KW-0131">Cell cycle</keyword>
<dbReference type="PIRSF" id="PIRSF003101">
    <property type="entry name" value="FtsA"/>
    <property type="match status" value="1"/>
</dbReference>
<dbReference type="EMBL" id="FNRM01000006">
    <property type="protein sequence ID" value="SEA80936.1"/>
    <property type="molecule type" value="Genomic_DNA"/>
</dbReference>
<name>A0A1H4E7Q3_ALKAM</name>
<keyword evidence="4 6" id="KW-0472">Membrane</keyword>
<evidence type="ECO:0000256" key="2">
    <source>
        <dbReference type="ARBA" id="ARBA00022519"/>
    </source>
</evidence>
<dbReference type="OrthoDB" id="9810567at2"/>
<dbReference type="Proteomes" id="UP000198773">
    <property type="component" value="Unassembled WGS sequence"/>
</dbReference>
<dbReference type="HAMAP" id="MF_02033">
    <property type="entry name" value="FtsA"/>
    <property type="match status" value="1"/>
</dbReference>
<dbReference type="InterPro" id="IPR050696">
    <property type="entry name" value="FtsA/MreB"/>
</dbReference>
<comment type="subcellular location">
    <subcellularLocation>
        <location evidence="6">Cell membrane</location>
        <topology evidence="6">Peripheral membrane protein</topology>
        <orientation evidence="6">Cytoplasmic side</orientation>
    </subcellularLocation>
    <text evidence="6">Localizes to the Z ring in an FtsZ-dependent manner. Targeted to the membrane through a conserved C-terminal amphipathic helix.</text>
</comment>
<accession>A0A1H4E7Q3</accession>
<dbReference type="SUPFAM" id="SSF53067">
    <property type="entry name" value="Actin-like ATPase domain"/>
    <property type="match status" value="2"/>
</dbReference>